<name>A0ABY4WM40_9BACL</name>
<proteinExistence type="predicted"/>
<keyword evidence="4" id="KW-0862">Zinc</keyword>
<dbReference type="Gene3D" id="3.30.980.10">
    <property type="entry name" value="Threonyl-trna Synthetase, Chain A, domain 2"/>
    <property type="match status" value="1"/>
</dbReference>
<evidence type="ECO:0000256" key="4">
    <source>
        <dbReference type="ARBA" id="ARBA00022833"/>
    </source>
</evidence>
<reference evidence="6" key="1">
    <citation type="submission" date="2022-06" db="EMBL/GenBank/DDBJ databases">
        <title>Genome sequencing of Brevibacillus sp. BB3-R1.</title>
        <authorList>
            <person name="Heo J."/>
            <person name="Lee D."/>
            <person name="Won M."/>
            <person name="Han B.-H."/>
            <person name="Hong S.-B."/>
            <person name="Kwon S.-W."/>
        </authorList>
    </citation>
    <scope>NUCLEOTIDE SEQUENCE</scope>
    <source>
        <strain evidence="6">BB3-R1</strain>
    </source>
</reference>
<dbReference type="InterPro" id="IPR018164">
    <property type="entry name" value="Ala-tRNA-synth_IIc_N"/>
</dbReference>
<dbReference type="Pfam" id="PF01411">
    <property type="entry name" value="tRNA-synt_2c"/>
    <property type="match status" value="1"/>
</dbReference>
<dbReference type="InterPro" id="IPR012947">
    <property type="entry name" value="tRNA_SAD"/>
</dbReference>
<accession>A0ABY4WM40</accession>
<dbReference type="SUPFAM" id="SSF50447">
    <property type="entry name" value="Translation proteins"/>
    <property type="match status" value="1"/>
</dbReference>
<dbReference type="SUPFAM" id="SSF55186">
    <property type="entry name" value="ThrRS/AlaRS common domain"/>
    <property type="match status" value="1"/>
</dbReference>
<feature type="domain" description="Alanyl-transfer RNA synthetases family profile" evidence="5">
    <location>
        <begin position="1"/>
        <end position="235"/>
    </location>
</feature>
<evidence type="ECO:0000313" key="7">
    <source>
        <dbReference type="Proteomes" id="UP001056500"/>
    </source>
</evidence>
<dbReference type="Proteomes" id="UP001056500">
    <property type="component" value="Chromosome"/>
</dbReference>
<dbReference type="InterPro" id="IPR018163">
    <property type="entry name" value="Thr/Ala-tRNA-synth_IIc_edit"/>
</dbReference>
<dbReference type="PANTHER" id="PTHR43462:SF1">
    <property type="entry name" value="ALANYL-TRNA EDITING PROTEIN AARSD1"/>
    <property type="match status" value="1"/>
</dbReference>
<dbReference type="Gene3D" id="2.40.30.130">
    <property type="match status" value="1"/>
</dbReference>
<evidence type="ECO:0000259" key="5">
    <source>
        <dbReference type="PROSITE" id="PS50860"/>
    </source>
</evidence>
<dbReference type="RefSeq" id="WP_251875712.1">
    <property type="nucleotide sequence ID" value="NZ_CP098755.1"/>
</dbReference>
<sequence length="241" mass="27119">MTTEQYLNDSYLTIGEAQILEIGQNQVILDQTIFYPTGGGQEHDLGVMVQNNREYEVVKVKREQGRIVHYLSSTEGLQKGPVHLQIDWERRYGLMRHHSLLHVLAAVVQRKFGALCTGNQIYPDRARIDFTQLRELSEEETAEIVAETNEEINRNHPITTRWITREEADHAPSLIKTVVNLLPPSVTTVRLVAIGDIDEQACGGTHVKETSEIGHFAITKIKSKGQDSRRLEVVAMPISGG</sequence>
<dbReference type="EMBL" id="CP098755">
    <property type="protein sequence ID" value="USG68225.1"/>
    <property type="molecule type" value="Genomic_DNA"/>
</dbReference>
<dbReference type="PANTHER" id="PTHR43462">
    <property type="entry name" value="ALANYL-TRNA EDITING PROTEIN"/>
    <property type="match status" value="1"/>
</dbReference>
<organism evidence="6 7">
    <name type="scientific">Brevibacillus ruminantium</name>
    <dbReference type="NCBI Taxonomy" id="2950604"/>
    <lineage>
        <taxon>Bacteria</taxon>
        <taxon>Bacillati</taxon>
        <taxon>Bacillota</taxon>
        <taxon>Bacilli</taxon>
        <taxon>Bacillales</taxon>
        <taxon>Paenibacillaceae</taxon>
        <taxon>Brevibacillus</taxon>
    </lineage>
</organism>
<evidence type="ECO:0000256" key="1">
    <source>
        <dbReference type="ARBA" id="ARBA00001947"/>
    </source>
</evidence>
<keyword evidence="7" id="KW-1185">Reference proteome</keyword>
<dbReference type="InterPro" id="IPR018165">
    <property type="entry name" value="Ala-tRNA-synth_IIc_core"/>
</dbReference>
<dbReference type="InterPro" id="IPR009000">
    <property type="entry name" value="Transl_B-barrel_sf"/>
</dbReference>
<comment type="subcellular location">
    <subcellularLocation>
        <location evidence="2">Cytoplasm</location>
    </subcellularLocation>
</comment>
<protein>
    <submittedName>
        <fullName evidence="6">Alanyl-tRNA editing protein</fullName>
    </submittedName>
</protein>
<evidence type="ECO:0000256" key="3">
    <source>
        <dbReference type="ARBA" id="ARBA00022723"/>
    </source>
</evidence>
<dbReference type="PROSITE" id="PS50860">
    <property type="entry name" value="AA_TRNA_LIGASE_II_ALA"/>
    <property type="match status" value="1"/>
</dbReference>
<evidence type="ECO:0000313" key="6">
    <source>
        <dbReference type="EMBL" id="USG68225.1"/>
    </source>
</evidence>
<evidence type="ECO:0000256" key="2">
    <source>
        <dbReference type="ARBA" id="ARBA00004496"/>
    </source>
</evidence>
<gene>
    <name evidence="6" type="ORF">NDK47_13475</name>
</gene>
<comment type="cofactor">
    <cofactor evidence="1">
        <name>Zn(2+)</name>
        <dbReference type="ChEBI" id="CHEBI:29105"/>
    </cofactor>
</comment>
<dbReference type="InterPro" id="IPR051335">
    <property type="entry name" value="Alanyl-tRNA_Editing_Enzymes"/>
</dbReference>
<keyword evidence="3" id="KW-0479">Metal-binding</keyword>
<dbReference type="Pfam" id="PF07973">
    <property type="entry name" value="tRNA_SAD"/>
    <property type="match status" value="1"/>
</dbReference>
<dbReference type="SMART" id="SM00863">
    <property type="entry name" value="tRNA_SAD"/>
    <property type="match status" value="1"/>
</dbReference>